<accession>A0A8S2XHK2</accession>
<evidence type="ECO:0000313" key="3">
    <source>
        <dbReference type="Proteomes" id="UP000682733"/>
    </source>
</evidence>
<gene>
    <name evidence="1" type="ORF">OVA965_LOCUS44839</name>
    <name evidence="2" type="ORF">TMI583_LOCUS47866</name>
</gene>
<dbReference type="AlphaFoldDB" id="A0A8S2XHK2"/>
<reference evidence="2" key="1">
    <citation type="submission" date="2021-02" db="EMBL/GenBank/DDBJ databases">
        <authorList>
            <person name="Nowell W R."/>
        </authorList>
    </citation>
    <scope>NUCLEOTIDE SEQUENCE</scope>
</reference>
<dbReference type="Proteomes" id="UP000682733">
    <property type="component" value="Unassembled WGS sequence"/>
</dbReference>
<comment type="caution">
    <text evidence="2">The sequence shown here is derived from an EMBL/GenBank/DDBJ whole genome shotgun (WGS) entry which is preliminary data.</text>
</comment>
<organism evidence="2 3">
    <name type="scientific">Didymodactylos carnosus</name>
    <dbReference type="NCBI Taxonomy" id="1234261"/>
    <lineage>
        <taxon>Eukaryota</taxon>
        <taxon>Metazoa</taxon>
        <taxon>Spiralia</taxon>
        <taxon>Gnathifera</taxon>
        <taxon>Rotifera</taxon>
        <taxon>Eurotatoria</taxon>
        <taxon>Bdelloidea</taxon>
        <taxon>Philodinida</taxon>
        <taxon>Philodinidae</taxon>
        <taxon>Didymodactylos</taxon>
    </lineage>
</organism>
<name>A0A8S2XHK2_9BILA</name>
<dbReference type="EMBL" id="CAJNOK010066242">
    <property type="protein sequence ID" value="CAF1651266.1"/>
    <property type="molecule type" value="Genomic_DNA"/>
</dbReference>
<dbReference type="EMBL" id="CAJOBA010094749">
    <property type="protein sequence ID" value="CAF4498763.1"/>
    <property type="molecule type" value="Genomic_DNA"/>
</dbReference>
<evidence type="ECO:0000313" key="2">
    <source>
        <dbReference type="EMBL" id="CAF4498763.1"/>
    </source>
</evidence>
<proteinExistence type="predicted"/>
<sequence length="144" mass="16082">YTLYWDSWSVNKTFNCVAKVGRGGPCSSSYECQDYNYLSCISGTCGCTQYQYYDNVSSCEPKLNYSYPCAGTYQCRNWTSGPNLQCIFGGSVYQCLCLSSQYYDYCLDMCVAVKGWQVACTTSSCYPSSQCDLTKSLSCVSGLW</sequence>
<feature type="non-terminal residue" evidence="2">
    <location>
        <position position="1"/>
    </location>
</feature>
<dbReference type="Proteomes" id="UP000677228">
    <property type="component" value="Unassembled WGS sequence"/>
</dbReference>
<protein>
    <submittedName>
        <fullName evidence="2">Uncharacterized protein</fullName>
    </submittedName>
</protein>
<evidence type="ECO:0000313" key="1">
    <source>
        <dbReference type="EMBL" id="CAF1651266.1"/>
    </source>
</evidence>